<sequence length="256" mass="28004">RTVNKTVDSVIAELPTVPVVTPVVEEVGNTVTETVSAIQPNQVKPVADETEKSPASIPKDAVTDTVETVSKGLRNDSRTMNVESDKSFRGQKNAIQVIPEEEADLVKREEPVVDEQTGLDDRTSTLPDEVETFRALPISKDTSKSFSMKIVAPELTNYTVGDYVNIQKEKNQKPSLPTEPQQKWKDLSVATITSSMSSIASSPLQISGHNDLNFGVVVDVFSLLISNDGQWIPSDDHAMIQWTHAPPGQPPQQTPF</sequence>
<reference evidence="1" key="2">
    <citation type="submission" date="2021-09" db="EMBL/GenBank/DDBJ databases">
        <authorList>
            <person name="Gilroy R."/>
        </authorList>
    </citation>
    <scope>NUCLEOTIDE SEQUENCE</scope>
    <source>
        <strain evidence="1">CHK171-7178</strain>
    </source>
</reference>
<evidence type="ECO:0000313" key="2">
    <source>
        <dbReference type="Proteomes" id="UP000698173"/>
    </source>
</evidence>
<feature type="non-terminal residue" evidence="1">
    <location>
        <position position="1"/>
    </location>
</feature>
<comment type="caution">
    <text evidence="1">The sequence shown here is derived from an EMBL/GenBank/DDBJ whole genome shotgun (WGS) entry which is preliminary data.</text>
</comment>
<reference evidence="1" key="1">
    <citation type="journal article" date="2021" name="PeerJ">
        <title>Extensive microbial diversity within the chicken gut microbiome revealed by metagenomics and culture.</title>
        <authorList>
            <person name="Gilroy R."/>
            <person name="Ravi A."/>
            <person name="Getino M."/>
            <person name="Pursley I."/>
            <person name="Horton D.L."/>
            <person name="Alikhan N.F."/>
            <person name="Baker D."/>
            <person name="Gharbi K."/>
            <person name="Hall N."/>
            <person name="Watson M."/>
            <person name="Adriaenssens E.M."/>
            <person name="Foster-Nyarko E."/>
            <person name="Jarju S."/>
            <person name="Secka A."/>
            <person name="Antonio M."/>
            <person name="Oren A."/>
            <person name="Chaudhuri R.R."/>
            <person name="La Ragione R."/>
            <person name="Hildebrand F."/>
            <person name="Pallen M.J."/>
        </authorList>
    </citation>
    <scope>NUCLEOTIDE SEQUENCE</scope>
    <source>
        <strain evidence="1">CHK171-7178</strain>
    </source>
</reference>
<proteinExistence type="predicted"/>
<organism evidence="1 2">
    <name type="scientific">Sporosarcina psychrophila</name>
    <name type="common">Bacillus psychrophilus</name>
    <dbReference type="NCBI Taxonomy" id="1476"/>
    <lineage>
        <taxon>Bacteria</taxon>
        <taxon>Bacillati</taxon>
        <taxon>Bacillota</taxon>
        <taxon>Bacilli</taxon>
        <taxon>Bacillales</taxon>
        <taxon>Caryophanaceae</taxon>
        <taxon>Sporosarcina</taxon>
    </lineage>
</organism>
<dbReference type="EMBL" id="DYWT01000279">
    <property type="protein sequence ID" value="HJF33787.1"/>
    <property type="molecule type" value="Genomic_DNA"/>
</dbReference>
<dbReference type="AlphaFoldDB" id="A0A921G2W6"/>
<name>A0A921G2W6_SPOPS</name>
<evidence type="ECO:0000313" key="1">
    <source>
        <dbReference type="EMBL" id="HJF33787.1"/>
    </source>
</evidence>
<gene>
    <name evidence="1" type="ORF">K8V56_18630</name>
</gene>
<protein>
    <submittedName>
        <fullName evidence="1">Uncharacterized protein</fullName>
    </submittedName>
</protein>
<dbReference type="Proteomes" id="UP000698173">
    <property type="component" value="Unassembled WGS sequence"/>
</dbReference>
<accession>A0A921G2W6</accession>